<dbReference type="InterPro" id="IPR008972">
    <property type="entry name" value="Cupredoxin"/>
</dbReference>
<dbReference type="InterPro" id="IPR028096">
    <property type="entry name" value="EfeO_Cupredoxin"/>
</dbReference>
<evidence type="ECO:0000313" key="2">
    <source>
        <dbReference type="EMBL" id="TDY04247.1"/>
    </source>
</evidence>
<dbReference type="RefSeq" id="WP_166668755.1">
    <property type="nucleotide sequence ID" value="NZ_SOQX01000001.1"/>
</dbReference>
<dbReference type="AlphaFoldDB" id="A0A4R8J1Q2"/>
<proteinExistence type="predicted"/>
<reference evidence="2 3" key="1">
    <citation type="submission" date="2019-03" db="EMBL/GenBank/DDBJ databases">
        <title>Genomic Encyclopedia of Type Strains, Phase IV (KMG-IV): sequencing the most valuable type-strain genomes for metagenomic binning, comparative biology and taxonomic classification.</title>
        <authorList>
            <person name="Goeker M."/>
        </authorList>
    </citation>
    <scope>NUCLEOTIDE SEQUENCE [LARGE SCALE GENOMIC DNA]</scope>
    <source>
        <strain evidence="2 3">DSM 16326</strain>
    </source>
</reference>
<organism evidence="2 3">
    <name type="scientific">Thiohalophilus thiocyanatoxydans</name>
    <dbReference type="NCBI Taxonomy" id="381308"/>
    <lineage>
        <taxon>Bacteria</taxon>
        <taxon>Pseudomonadati</taxon>
        <taxon>Pseudomonadota</taxon>
        <taxon>Gammaproteobacteria</taxon>
        <taxon>Thiohalomonadales</taxon>
        <taxon>Thiohalophilaceae</taxon>
        <taxon>Thiohalophilus</taxon>
    </lineage>
</organism>
<dbReference type="EMBL" id="SOQX01000001">
    <property type="protein sequence ID" value="TDY04247.1"/>
    <property type="molecule type" value="Genomic_DNA"/>
</dbReference>
<evidence type="ECO:0000259" key="1">
    <source>
        <dbReference type="Pfam" id="PF13473"/>
    </source>
</evidence>
<name>A0A4R8J1Q2_9GAMM</name>
<gene>
    <name evidence="2" type="ORF">EDC23_0620</name>
</gene>
<evidence type="ECO:0000313" key="3">
    <source>
        <dbReference type="Proteomes" id="UP000294914"/>
    </source>
</evidence>
<protein>
    <submittedName>
        <fullName evidence="2">Cupredoxin-like protein</fullName>
    </submittedName>
</protein>
<dbReference type="Gene3D" id="2.60.40.420">
    <property type="entry name" value="Cupredoxins - blue copper proteins"/>
    <property type="match status" value="1"/>
</dbReference>
<keyword evidence="3" id="KW-1185">Reference proteome</keyword>
<feature type="domain" description="EfeO-type cupredoxin-like" evidence="1">
    <location>
        <begin position="13"/>
        <end position="119"/>
    </location>
</feature>
<accession>A0A4R8J1Q2</accession>
<dbReference type="Pfam" id="PF13473">
    <property type="entry name" value="Cupredoxin_1"/>
    <property type="match status" value="1"/>
</dbReference>
<dbReference type="SUPFAM" id="SSF49503">
    <property type="entry name" value="Cupredoxins"/>
    <property type="match status" value="1"/>
</dbReference>
<sequence length="120" mass="13768">MIWLVNLLGLVLMLAIVWWFWLAKPASVQRRADSDSVDILVDDGVYTPSRIEVPANQPITLRFLRKDPSPCAEQVIFSDFNISAELPVDQYKEITLTPQEKGEYDFTCQMQMYRGTLVVT</sequence>
<comment type="caution">
    <text evidence="2">The sequence shown here is derived from an EMBL/GenBank/DDBJ whole genome shotgun (WGS) entry which is preliminary data.</text>
</comment>
<dbReference type="Proteomes" id="UP000294914">
    <property type="component" value="Unassembled WGS sequence"/>
</dbReference>